<feature type="compositionally biased region" description="Basic residues" evidence="1">
    <location>
        <begin position="34"/>
        <end position="44"/>
    </location>
</feature>
<organism evidence="2 3">
    <name type="scientific">Gigaspora margarita</name>
    <dbReference type="NCBI Taxonomy" id="4874"/>
    <lineage>
        <taxon>Eukaryota</taxon>
        <taxon>Fungi</taxon>
        <taxon>Fungi incertae sedis</taxon>
        <taxon>Mucoromycota</taxon>
        <taxon>Glomeromycotina</taxon>
        <taxon>Glomeromycetes</taxon>
        <taxon>Diversisporales</taxon>
        <taxon>Gigasporaceae</taxon>
        <taxon>Gigaspora</taxon>
    </lineage>
</organism>
<evidence type="ECO:0000256" key="1">
    <source>
        <dbReference type="SAM" id="MobiDB-lite"/>
    </source>
</evidence>
<keyword evidence="3" id="KW-1185">Reference proteome</keyword>
<comment type="caution">
    <text evidence="2">The sequence shown here is derived from an EMBL/GenBank/DDBJ whole genome shotgun (WGS) entry which is preliminary data.</text>
</comment>
<feature type="compositionally biased region" description="Basic and acidic residues" evidence="1">
    <location>
        <begin position="53"/>
        <end position="84"/>
    </location>
</feature>
<sequence length="177" mass="20433">MCQLSLRDRPGIDYELARSWRKETKPASGPSVHIRQKSTRKRKSICYTEGSEEDHSSDSDYREKPKRKQEIIKRSRRKASDGMDKSIIVPFVETSEASQQSLTSSEISEDIITSREDTPWKGVYIEIKNLLQAKDRLILQETIHKKLDALFETDYTKIETKIISEPDINGDNQTEEA</sequence>
<evidence type="ECO:0000313" key="2">
    <source>
        <dbReference type="EMBL" id="CAG8813654.1"/>
    </source>
</evidence>
<proteinExistence type="predicted"/>
<accession>A0ABN7W3H4</accession>
<name>A0ABN7W3H4_GIGMA</name>
<feature type="region of interest" description="Disordered" evidence="1">
    <location>
        <begin position="19"/>
        <end position="86"/>
    </location>
</feature>
<feature type="non-terminal residue" evidence="2">
    <location>
        <position position="177"/>
    </location>
</feature>
<gene>
    <name evidence="2" type="ORF">GMARGA_LOCUS25845</name>
</gene>
<evidence type="ECO:0000313" key="3">
    <source>
        <dbReference type="Proteomes" id="UP000789901"/>
    </source>
</evidence>
<protein>
    <submittedName>
        <fullName evidence="2">16644_t:CDS:1</fullName>
    </submittedName>
</protein>
<reference evidence="2 3" key="1">
    <citation type="submission" date="2021-06" db="EMBL/GenBank/DDBJ databases">
        <authorList>
            <person name="Kallberg Y."/>
            <person name="Tangrot J."/>
            <person name="Rosling A."/>
        </authorList>
    </citation>
    <scope>NUCLEOTIDE SEQUENCE [LARGE SCALE GENOMIC DNA]</scope>
    <source>
        <strain evidence="2 3">120-4 pot B 10/14</strain>
    </source>
</reference>
<dbReference type="Proteomes" id="UP000789901">
    <property type="component" value="Unassembled WGS sequence"/>
</dbReference>
<dbReference type="EMBL" id="CAJVQB010029159">
    <property type="protein sequence ID" value="CAG8813654.1"/>
    <property type="molecule type" value="Genomic_DNA"/>
</dbReference>